<name>A0A3L8S0M4_CHLGU</name>
<proteinExistence type="predicted"/>
<accession>A0A3L8S0M4</accession>
<sequence length="92" mass="10275">MKHLNSEEIDQAMRRKTVGCIKKLCPQLQLLGFLSLLSPCANLKRSPHAAVNCCPAHDTFHIHLQGHKSKPHCAQMAAQNIFTQALLQQSFT</sequence>
<reference evidence="1 2" key="1">
    <citation type="journal article" date="2018" name="Proc. R. Soc. B">
        <title>A non-coding region near Follistatin controls head colour polymorphism in the Gouldian finch.</title>
        <authorList>
            <person name="Toomey M.B."/>
            <person name="Marques C.I."/>
            <person name="Andrade P."/>
            <person name="Araujo P.M."/>
            <person name="Sabatino S."/>
            <person name="Gazda M.A."/>
            <person name="Afonso S."/>
            <person name="Lopes R.J."/>
            <person name="Corbo J.C."/>
            <person name="Carneiro M."/>
        </authorList>
    </citation>
    <scope>NUCLEOTIDE SEQUENCE [LARGE SCALE GENOMIC DNA]</scope>
    <source>
        <strain evidence="1">Red01</strain>
        <tissue evidence="1">Muscle</tissue>
    </source>
</reference>
<dbReference type="EMBL" id="QUSF01000108">
    <property type="protein sequence ID" value="RLV91664.1"/>
    <property type="molecule type" value="Genomic_DNA"/>
</dbReference>
<protein>
    <submittedName>
        <fullName evidence="1">Uncharacterized protein</fullName>
    </submittedName>
</protein>
<dbReference type="AlphaFoldDB" id="A0A3L8S0M4"/>
<organism evidence="1 2">
    <name type="scientific">Chloebia gouldiae</name>
    <name type="common">Gouldian finch</name>
    <name type="synonym">Erythrura gouldiae</name>
    <dbReference type="NCBI Taxonomy" id="44316"/>
    <lineage>
        <taxon>Eukaryota</taxon>
        <taxon>Metazoa</taxon>
        <taxon>Chordata</taxon>
        <taxon>Craniata</taxon>
        <taxon>Vertebrata</taxon>
        <taxon>Euteleostomi</taxon>
        <taxon>Archelosauria</taxon>
        <taxon>Archosauria</taxon>
        <taxon>Dinosauria</taxon>
        <taxon>Saurischia</taxon>
        <taxon>Theropoda</taxon>
        <taxon>Coelurosauria</taxon>
        <taxon>Aves</taxon>
        <taxon>Neognathae</taxon>
        <taxon>Neoaves</taxon>
        <taxon>Telluraves</taxon>
        <taxon>Australaves</taxon>
        <taxon>Passeriformes</taxon>
        <taxon>Passeroidea</taxon>
        <taxon>Passeridae</taxon>
        <taxon>Chloebia</taxon>
    </lineage>
</organism>
<comment type="caution">
    <text evidence="1">The sequence shown here is derived from an EMBL/GenBank/DDBJ whole genome shotgun (WGS) entry which is preliminary data.</text>
</comment>
<gene>
    <name evidence="1" type="ORF">DV515_00014047</name>
</gene>
<dbReference type="Proteomes" id="UP000276834">
    <property type="component" value="Unassembled WGS sequence"/>
</dbReference>
<keyword evidence="2" id="KW-1185">Reference proteome</keyword>
<dbReference type="OrthoDB" id="10620310at2759"/>
<evidence type="ECO:0000313" key="1">
    <source>
        <dbReference type="EMBL" id="RLV91664.1"/>
    </source>
</evidence>
<evidence type="ECO:0000313" key="2">
    <source>
        <dbReference type="Proteomes" id="UP000276834"/>
    </source>
</evidence>